<dbReference type="GO" id="GO:0005525">
    <property type="term" value="F:GTP binding"/>
    <property type="evidence" value="ECO:0007669"/>
    <property type="project" value="InterPro"/>
</dbReference>
<dbReference type="FunFam" id="3.10.20.30:FF:000001">
    <property type="entry name" value="Ribosome-binding ATPase YchF"/>
    <property type="match status" value="1"/>
</dbReference>
<protein>
    <recommendedName>
        <fullName evidence="5">Obg-like ATPase homolog</fullName>
    </recommendedName>
</protein>
<keyword evidence="1" id="KW-0547">Nucleotide-binding</keyword>
<dbReference type="GO" id="GO:0016887">
    <property type="term" value="F:ATP hydrolysis activity"/>
    <property type="evidence" value="ECO:0007669"/>
    <property type="project" value="InterPro"/>
</dbReference>
<dbReference type="InterPro" id="IPR006073">
    <property type="entry name" value="GTP-bd"/>
</dbReference>
<reference evidence="8" key="1">
    <citation type="submission" date="2021-02" db="EMBL/GenBank/DDBJ databases">
        <authorList>
            <person name="Dougan E. K."/>
            <person name="Rhodes N."/>
            <person name="Thang M."/>
            <person name="Chan C."/>
        </authorList>
    </citation>
    <scope>NUCLEOTIDE SEQUENCE</scope>
</reference>
<name>A0A812WYM9_SYMPI</name>
<gene>
    <name evidence="8" type="primary">YchF1</name>
    <name evidence="8" type="ORF">SPIL2461_LOCUS20097</name>
</gene>
<dbReference type="OrthoDB" id="424823at2759"/>
<dbReference type="Pfam" id="PF02666">
    <property type="entry name" value="PS_Dcarbxylase"/>
    <property type="match status" value="1"/>
</dbReference>
<feature type="non-terminal residue" evidence="8">
    <location>
        <position position="721"/>
    </location>
</feature>
<feature type="domain" description="OBG-type G" evidence="6">
    <location>
        <begin position="343"/>
        <end position="610"/>
    </location>
</feature>
<dbReference type="GO" id="GO:0004609">
    <property type="term" value="F:phosphatidylserine decarboxylase activity"/>
    <property type="evidence" value="ECO:0007669"/>
    <property type="project" value="InterPro"/>
</dbReference>
<dbReference type="InterPro" id="IPR041706">
    <property type="entry name" value="YchF_N"/>
</dbReference>
<keyword evidence="3" id="KW-0067">ATP-binding</keyword>
<evidence type="ECO:0000256" key="3">
    <source>
        <dbReference type="ARBA" id="ARBA00022840"/>
    </source>
</evidence>
<dbReference type="InterPro" id="IPR031167">
    <property type="entry name" value="G_OBG"/>
</dbReference>
<dbReference type="GO" id="GO:0005737">
    <property type="term" value="C:cytoplasm"/>
    <property type="evidence" value="ECO:0007669"/>
    <property type="project" value="TreeGrafter"/>
</dbReference>
<organism evidence="8 9">
    <name type="scientific">Symbiodinium pilosum</name>
    <name type="common">Dinoflagellate</name>
    <dbReference type="NCBI Taxonomy" id="2952"/>
    <lineage>
        <taxon>Eukaryota</taxon>
        <taxon>Sar</taxon>
        <taxon>Alveolata</taxon>
        <taxon>Dinophyceae</taxon>
        <taxon>Suessiales</taxon>
        <taxon>Symbiodiniaceae</taxon>
        <taxon>Symbiodinium</taxon>
    </lineage>
</organism>
<dbReference type="InterPro" id="IPR004396">
    <property type="entry name" value="ATPase_YchF/OLA1"/>
</dbReference>
<dbReference type="SUPFAM" id="SSF52540">
    <property type="entry name" value="P-loop containing nucleoside triphosphate hydrolases"/>
    <property type="match status" value="1"/>
</dbReference>
<dbReference type="PROSITE" id="PS51880">
    <property type="entry name" value="TGS"/>
    <property type="match status" value="1"/>
</dbReference>
<dbReference type="SUPFAM" id="SSF81271">
    <property type="entry name" value="TGS-like"/>
    <property type="match status" value="1"/>
</dbReference>
<dbReference type="Proteomes" id="UP000649617">
    <property type="component" value="Unassembled WGS sequence"/>
</dbReference>
<dbReference type="InterPro" id="IPR013029">
    <property type="entry name" value="YchF_C"/>
</dbReference>
<dbReference type="PROSITE" id="PS51710">
    <property type="entry name" value="G_OBG"/>
    <property type="match status" value="1"/>
</dbReference>
<dbReference type="AlphaFoldDB" id="A0A812WYM9"/>
<feature type="domain" description="TGS" evidence="7">
    <location>
        <begin position="632"/>
        <end position="715"/>
    </location>
</feature>
<dbReference type="GO" id="GO:0008654">
    <property type="term" value="P:phospholipid biosynthetic process"/>
    <property type="evidence" value="ECO:0007669"/>
    <property type="project" value="InterPro"/>
</dbReference>
<evidence type="ECO:0000256" key="2">
    <source>
        <dbReference type="ARBA" id="ARBA00022793"/>
    </source>
</evidence>
<dbReference type="InterPro" id="IPR012676">
    <property type="entry name" value="TGS-like"/>
</dbReference>
<dbReference type="Pfam" id="PF01926">
    <property type="entry name" value="MMR_HSR1"/>
    <property type="match status" value="1"/>
</dbReference>
<dbReference type="InterPro" id="IPR012675">
    <property type="entry name" value="Beta-grasp_dom_sf"/>
</dbReference>
<evidence type="ECO:0000313" key="9">
    <source>
        <dbReference type="Proteomes" id="UP000649617"/>
    </source>
</evidence>
<dbReference type="FunFam" id="1.10.150.300:FF:000001">
    <property type="entry name" value="Ribosome-binding ATPase YchF"/>
    <property type="match status" value="1"/>
</dbReference>
<dbReference type="Gene3D" id="1.10.150.300">
    <property type="entry name" value="TGS-like domain"/>
    <property type="match status" value="1"/>
</dbReference>
<sequence>ERGSVENTQTAFRFTRHVLNRETGKVFEEVIPGPVWSILKGLYATTACGIVPAHPLRCCLRRLTQHAGRKMRSTASKKDVQKFVDVYNIDMDEVLLPLGEFHTMNDFFTRELKPSARPIHSPQDASVFVSSADCRAIVFPNIEEAARVWIKGSKFSVTELLGSSAAAEPFLRKSGCSVAVLRLAPQDYHRFHFPCGPGQVLSQNCLIGEYYSVNPVAMNNSNVDVLTENCRSVSILQHAGFGLVAFVAVGATLVGSVELLRKEGSDFQKGDCYGYFQYGGSTCVVLTEPGAVQWDTDLCEDGREDGHMCQLSVALVFCTSFTCEGAKAEAVGPWMLGRWSRALKVGLVGMPNVGKSTLYNTLSKSHHSKTANVPFCTIDPTETRAFLEDDRFDWLVAQHKPKSEVKAFVTVVDIAGLISGAHKGEGLGNAFLSHIQSVDGIVHVMRAFEDDDVIHAEDTVDPVRDINTICGELRMKDISYMKGKVEMHKKGHAAARTKSPAHLKKWEEELETMEKVIAWMEEGKDVKNGMDRWTTKDIEFINDYGLLTAKPCMYAINMNKKDFCRKKNKFLKPIYDWVQANSPGSAMIPYCGAYEEELQDMETEEERQKQLAEDGVSSAMPKMITTAFHMVHLINFFTAGPDEVKAWTVRKGYKAPQAAGVIHTDFEKGFIMAEVMAFSDLKELGSEANVKAAGKYRQEGKLYEVQDGDVIFYKFNLGKGK</sequence>
<dbReference type="GO" id="GO:0005524">
    <property type="term" value="F:ATP binding"/>
    <property type="evidence" value="ECO:0007669"/>
    <property type="project" value="UniProtKB-KW"/>
</dbReference>
<evidence type="ECO:0000259" key="7">
    <source>
        <dbReference type="PROSITE" id="PS51880"/>
    </source>
</evidence>
<proteinExistence type="predicted"/>
<dbReference type="Pfam" id="PF06071">
    <property type="entry name" value="YchF-GTPase_C"/>
    <property type="match status" value="1"/>
</dbReference>
<evidence type="ECO:0000256" key="1">
    <source>
        <dbReference type="ARBA" id="ARBA00022741"/>
    </source>
</evidence>
<dbReference type="PANTHER" id="PTHR23305">
    <property type="entry name" value="OBG GTPASE FAMILY"/>
    <property type="match status" value="1"/>
</dbReference>
<dbReference type="NCBIfam" id="TIGR00092">
    <property type="entry name" value="redox-regulated ATPase YchF"/>
    <property type="match status" value="1"/>
</dbReference>
<evidence type="ECO:0000256" key="4">
    <source>
        <dbReference type="ARBA" id="ARBA00023239"/>
    </source>
</evidence>
<dbReference type="Gene3D" id="3.10.20.30">
    <property type="match status" value="1"/>
</dbReference>
<keyword evidence="2" id="KW-0210">Decarboxylase</keyword>
<keyword evidence="4" id="KW-0456">Lyase</keyword>
<dbReference type="InterPro" id="IPR003817">
    <property type="entry name" value="PS_Dcarbxylase"/>
</dbReference>
<dbReference type="InterPro" id="IPR023192">
    <property type="entry name" value="TGS-like_dom_sf"/>
</dbReference>
<dbReference type="InterPro" id="IPR004095">
    <property type="entry name" value="TGS"/>
</dbReference>
<dbReference type="EMBL" id="CAJNIZ010045070">
    <property type="protein sequence ID" value="CAE7709570.1"/>
    <property type="molecule type" value="Genomic_DNA"/>
</dbReference>
<evidence type="ECO:0000313" key="8">
    <source>
        <dbReference type="EMBL" id="CAE7709570.1"/>
    </source>
</evidence>
<dbReference type="CDD" id="cd04867">
    <property type="entry name" value="TGS_YchF_OLA1"/>
    <property type="match status" value="1"/>
</dbReference>
<comment type="caution">
    <text evidence="8">The sequence shown here is derived from an EMBL/GenBank/DDBJ whole genome shotgun (WGS) entry which is preliminary data.</text>
</comment>
<evidence type="ECO:0000259" key="6">
    <source>
        <dbReference type="PROSITE" id="PS51710"/>
    </source>
</evidence>
<dbReference type="Gene3D" id="3.40.50.300">
    <property type="entry name" value="P-loop containing nucleotide triphosphate hydrolases"/>
    <property type="match status" value="1"/>
</dbReference>
<accession>A0A812WYM9</accession>
<dbReference type="PRINTS" id="PR00326">
    <property type="entry name" value="GTP1OBG"/>
</dbReference>
<dbReference type="InterPro" id="IPR027417">
    <property type="entry name" value="P-loop_NTPase"/>
</dbReference>
<keyword evidence="9" id="KW-1185">Reference proteome</keyword>
<dbReference type="PANTHER" id="PTHR23305:SF11">
    <property type="entry name" value="OBG-LIKE ATPASE 1"/>
    <property type="match status" value="1"/>
</dbReference>
<dbReference type="CDD" id="cd01900">
    <property type="entry name" value="YchF"/>
    <property type="match status" value="1"/>
</dbReference>
<evidence type="ECO:0000256" key="5">
    <source>
        <dbReference type="ARBA" id="ARBA00068719"/>
    </source>
</evidence>